<proteinExistence type="inferred from homology"/>
<keyword evidence="6" id="KW-0508">mRNA splicing</keyword>
<dbReference type="InterPro" id="IPR007590">
    <property type="entry name" value="Saf4/Yju2"/>
</dbReference>
<evidence type="ECO:0000313" key="11">
    <source>
        <dbReference type="EMBL" id="CDK26574.1"/>
    </source>
</evidence>
<keyword evidence="5 8" id="KW-0862">Zinc</keyword>
<dbReference type="GO" id="GO:0000384">
    <property type="term" value="F:first spliceosomal transesterification activity"/>
    <property type="evidence" value="ECO:0007669"/>
    <property type="project" value="EnsemblFungi"/>
</dbReference>
<dbReference type="GO" id="GO:0071007">
    <property type="term" value="C:U2-type catalytic step 2 spliceosome"/>
    <property type="evidence" value="ECO:0007669"/>
    <property type="project" value="EnsemblFungi"/>
</dbReference>
<dbReference type="PANTHER" id="PTHR12111">
    <property type="entry name" value="SPLICING FACTOR YJU2"/>
    <property type="match status" value="1"/>
</dbReference>
<dbReference type="GO" id="GO:0030620">
    <property type="term" value="F:U2 snRNA binding"/>
    <property type="evidence" value="ECO:0007669"/>
    <property type="project" value="EnsemblFungi"/>
</dbReference>
<accession>W6MJ87</accession>
<reference evidence="11" key="2">
    <citation type="submission" date="2014-02" db="EMBL/GenBank/DDBJ databases">
        <title>Complete DNA sequence of /Kuraishia capsulata/ illustrates novel genomic features among budding yeasts (/Saccharomycotina/).</title>
        <authorList>
            <person name="Morales L."/>
            <person name="Noel B."/>
            <person name="Porcel B."/>
            <person name="Marcet-Houben M."/>
            <person name="Hullo M-F."/>
            <person name="Sacerdot C."/>
            <person name="Tekaia F."/>
            <person name="Leh-Louis V."/>
            <person name="Despons L."/>
            <person name="Khanna V."/>
            <person name="Aury J-M."/>
            <person name="Barbe V."/>
            <person name="Couloux A."/>
            <person name="Labadie K."/>
            <person name="Pelletier E."/>
            <person name="Souciet J-L."/>
            <person name="Boekhout T."/>
            <person name="Gabaldon T."/>
            <person name="Wincker P."/>
            <person name="Dujon B."/>
        </authorList>
    </citation>
    <scope>NUCLEOTIDE SEQUENCE</scope>
    <source>
        <strain evidence="11">CBS 1993</strain>
    </source>
</reference>
<feature type="binding site" evidence="8">
    <location>
        <position position="50"/>
    </location>
    <ligand>
        <name>Zn(2+)</name>
        <dbReference type="ChEBI" id="CHEBI:29105"/>
    </ligand>
</feature>
<dbReference type="InterPro" id="IPR043701">
    <property type="entry name" value="Yju2"/>
</dbReference>
<evidence type="ECO:0000313" key="12">
    <source>
        <dbReference type="Proteomes" id="UP000019384"/>
    </source>
</evidence>
<evidence type="ECO:0000256" key="1">
    <source>
        <dbReference type="ARBA" id="ARBA00004123"/>
    </source>
</evidence>
<dbReference type="HAMAP" id="MF_03226">
    <property type="entry name" value="YJU2"/>
    <property type="match status" value="1"/>
</dbReference>
<evidence type="ECO:0000256" key="8">
    <source>
        <dbReference type="HAMAP-Rule" id="MF_03226"/>
    </source>
</evidence>
<comment type="function">
    <text evidence="8">Part of the spliceosome which catalyzes two sequential transesterification reactions, first the excision of the non-coding intron from pre-mRNA and then the ligation of the coding exons to form the mature mRNA. Plays a role in stabilizing the structure of the spliceosome catalytic core and docking of the branch helix into the active site, producing 5'-exon and lariat intron-3'-intermediates.</text>
</comment>
<dbReference type="OrthoDB" id="674963at2759"/>
<evidence type="ECO:0000256" key="5">
    <source>
        <dbReference type="ARBA" id="ARBA00022833"/>
    </source>
</evidence>
<keyword evidence="2" id="KW-0507">mRNA processing</keyword>
<keyword evidence="9" id="KW-0175">Coiled coil</keyword>
<evidence type="ECO:0000256" key="6">
    <source>
        <dbReference type="ARBA" id="ARBA00023187"/>
    </source>
</evidence>
<keyword evidence="3 8" id="KW-0479">Metal-binding</keyword>
<dbReference type="GO" id="GO:0000349">
    <property type="term" value="P:generation of catalytic spliceosome for first transesterification step"/>
    <property type="evidence" value="ECO:0007669"/>
    <property type="project" value="UniProtKB-UniRule"/>
</dbReference>
<dbReference type="Proteomes" id="UP000019384">
    <property type="component" value="Unassembled WGS sequence"/>
</dbReference>
<organism evidence="11 12">
    <name type="scientific">Kuraishia capsulata CBS 1993</name>
    <dbReference type="NCBI Taxonomy" id="1382522"/>
    <lineage>
        <taxon>Eukaryota</taxon>
        <taxon>Fungi</taxon>
        <taxon>Dikarya</taxon>
        <taxon>Ascomycota</taxon>
        <taxon>Saccharomycotina</taxon>
        <taxon>Pichiomycetes</taxon>
        <taxon>Pichiales</taxon>
        <taxon>Pichiaceae</taxon>
        <taxon>Kuraishia</taxon>
    </lineage>
</organism>
<dbReference type="RefSeq" id="XP_022458576.1">
    <property type="nucleotide sequence ID" value="XM_022602809.1"/>
</dbReference>
<dbReference type="EMBL" id="HG793127">
    <property type="protein sequence ID" value="CDK26574.1"/>
    <property type="molecule type" value="Genomic_DNA"/>
</dbReference>
<dbReference type="PANTHER" id="PTHR12111:SF1">
    <property type="entry name" value="SPLICING FACTOR YJU2"/>
    <property type="match status" value="1"/>
</dbReference>
<dbReference type="GO" id="GO:0046872">
    <property type="term" value="F:metal ion binding"/>
    <property type="evidence" value="ECO:0007669"/>
    <property type="project" value="UniProtKB-KW"/>
</dbReference>
<comment type="subunit">
    <text evidence="8">Component of the spliceosome. Present in the activated B complex, the catalytically activated B* complex which catalyzes the branching, the catalytic step 1 C complex catalyzing the exon ligation, and the postcatalytic P complex containing the ligated exons (mRNA) and the excised lariat intron.</text>
</comment>
<dbReference type="STRING" id="1382522.W6MJ87"/>
<protein>
    <recommendedName>
        <fullName evidence="8">Splicing factor YJU2</fullName>
    </recommendedName>
</protein>
<keyword evidence="12" id="KW-1185">Reference proteome</keyword>
<comment type="similarity">
    <text evidence="8">Belongs to the CWC16 family. YJU2 subfamily.</text>
</comment>
<evidence type="ECO:0000256" key="7">
    <source>
        <dbReference type="ARBA" id="ARBA00023242"/>
    </source>
</evidence>
<dbReference type="GO" id="GO:0000974">
    <property type="term" value="C:Prp19 complex"/>
    <property type="evidence" value="ECO:0007669"/>
    <property type="project" value="EnsemblFungi"/>
</dbReference>
<dbReference type="GO" id="GO:0000350">
    <property type="term" value="P:generation of catalytic spliceosome for second transesterification step"/>
    <property type="evidence" value="ECO:0007669"/>
    <property type="project" value="EnsemblFungi"/>
</dbReference>
<evidence type="ECO:0000256" key="10">
    <source>
        <dbReference type="SAM" id="MobiDB-lite"/>
    </source>
</evidence>
<name>W6MJ87_9ASCO</name>
<evidence type="ECO:0000256" key="2">
    <source>
        <dbReference type="ARBA" id="ARBA00022664"/>
    </source>
</evidence>
<evidence type="ECO:0000256" key="3">
    <source>
        <dbReference type="ARBA" id="ARBA00022723"/>
    </source>
</evidence>
<keyword evidence="4 8" id="KW-0747">Spliceosome</keyword>
<feature type="coiled-coil region" evidence="9">
    <location>
        <begin position="120"/>
        <end position="183"/>
    </location>
</feature>
<gene>
    <name evidence="11" type="ORF">KUCA_T00002546001</name>
</gene>
<feature type="binding site" evidence="8">
    <location>
        <position position="86"/>
    </location>
    <ligand>
        <name>Zn(2+)</name>
        <dbReference type="ChEBI" id="CHEBI:29105"/>
    </ligand>
</feature>
<reference evidence="11" key="1">
    <citation type="submission" date="2013-12" db="EMBL/GenBank/DDBJ databases">
        <authorList>
            <person name="Genoscope - CEA"/>
        </authorList>
    </citation>
    <scope>NUCLEOTIDE SEQUENCE</scope>
    <source>
        <strain evidence="11">CBS 1993</strain>
    </source>
</reference>
<feature type="region of interest" description="Disordered" evidence="10">
    <location>
        <begin position="1"/>
        <end position="31"/>
    </location>
</feature>
<keyword evidence="7 8" id="KW-0539">Nucleus</keyword>
<feature type="binding site" evidence="8">
    <location>
        <position position="83"/>
    </location>
    <ligand>
        <name>Zn(2+)</name>
        <dbReference type="ChEBI" id="CHEBI:29105"/>
    </ligand>
</feature>
<comment type="subcellular location">
    <subcellularLocation>
        <location evidence="1 8">Nucleus</location>
    </subcellularLocation>
</comment>
<feature type="binding site" evidence="8">
    <location>
        <position position="47"/>
    </location>
    <ligand>
        <name>Zn(2+)</name>
        <dbReference type="ChEBI" id="CHEBI:29105"/>
    </ligand>
</feature>
<dbReference type="Pfam" id="PF04502">
    <property type="entry name" value="Saf4_Yju2"/>
    <property type="match status" value="1"/>
</dbReference>
<dbReference type="GeneID" id="34519964"/>
<dbReference type="AlphaFoldDB" id="W6MJ87"/>
<evidence type="ECO:0000256" key="9">
    <source>
        <dbReference type="SAM" id="Coils"/>
    </source>
</evidence>
<sequence>MSERKAINKYYPPDYDPSKIPKKKNAKKTGPASWPTVRLMTPFSLKCTTCGEYISKSKKFNAKKETTDETYFGVKVLCFHIRCPQCFAEIVFRTDPKTADFETVSGAVRNYAPKKQEQKIETFDETLQRLEREEKQELLEETGETEETALEQLERRLAEQQREQQLADELEELRSKNSRREEANGVDNKLVLKAAALIQNKREREDDDDGKEAREAFESFKKKQILQAQKVKLPVRKKNKLGVIIKKKV</sequence>
<dbReference type="HOGENOM" id="CLU_053603_1_0_1"/>
<evidence type="ECO:0000256" key="4">
    <source>
        <dbReference type="ARBA" id="ARBA00022728"/>
    </source>
</evidence>
<dbReference type="GO" id="GO:0071006">
    <property type="term" value="C:U2-type catalytic step 1 spliceosome"/>
    <property type="evidence" value="ECO:0007669"/>
    <property type="project" value="UniProtKB-UniRule"/>
</dbReference>